<feature type="chain" id="PRO_5047501435" evidence="2">
    <location>
        <begin position="35"/>
        <end position="311"/>
    </location>
</feature>
<evidence type="ECO:0000256" key="1">
    <source>
        <dbReference type="SAM" id="MobiDB-lite"/>
    </source>
</evidence>
<gene>
    <name evidence="3" type="ORF">ACFQS8_05250</name>
</gene>
<evidence type="ECO:0000313" key="3">
    <source>
        <dbReference type="EMBL" id="MFC7291012.1"/>
    </source>
</evidence>
<proteinExistence type="predicted"/>
<evidence type="ECO:0000256" key="2">
    <source>
        <dbReference type="SAM" id="SignalP"/>
    </source>
</evidence>
<feature type="compositionally biased region" description="Polar residues" evidence="1">
    <location>
        <begin position="258"/>
        <end position="273"/>
    </location>
</feature>
<feature type="compositionally biased region" description="Basic and acidic residues" evidence="1">
    <location>
        <begin position="294"/>
        <end position="311"/>
    </location>
</feature>
<feature type="signal peptide" evidence="2">
    <location>
        <begin position="1"/>
        <end position="34"/>
    </location>
</feature>
<accession>A0ABW2IJ97</accession>
<protein>
    <submittedName>
        <fullName evidence="3">Uncharacterized protein</fullName>
    </submittedName>
</protein>
<organism evidence="3 4">
    <name type="scientific">Hirschia litorea</name>
    <dbReference type="NCBI Taxonomy" id="1199156"/>
    <lineage>
        <taxon>Bacteria</taxon>
        <taxon>Pseudomonadati</taxon>
        <taxon>Pseudomonadota</taxon>
        <taxon>Alphaproteobacteria</taxon>
        <taxon>Hyphomonadales</taxon>
        <taxon>Hyphomonadaceae</taxon>
        <taxon>Hirschia</taxon>
    </lineage>
</organism>
<keyword evidence="4" id="KW-1185">Reference proteome</keyword>
<feature type="compositionally biased region" description="Pro residues" evidence="1">
    <location>
        <begin position="281"/>
        <end position="292"/>
    </location>
</feature>
<feature type="region of interest" description="Disordered" evidence="1">
    <location>
        <begin position="253"/>
        <end position="311"/>
    </location>
</feature>
<sequence>MRNHTHKHRTLFGKTAKLAFTALAAITLAPAASAKNCPNGLVLANTFEHYFASGPNTWGQAILYWQDYGSAAVKTRTKVVRALLECYGNYCGMGNGDTTAHATLKKYHQELAAFEGGRSTVKPEFPKGLDAPPPVMLAWAEKRFGCTAGPTSNERQAAQLAAYKAEQAEKARIAALPKKPATREELVLRTNIIDDWEFYEVARKEGGPMFYRWWDANKKMRTIQDAYDMCYFHKPTSVECTAPKAWADSMSGKKTHWGSGQANLPNNGTYTESYTDKYGFKPPPRTAPPPPSSNRRDCYDQGDGTEKCFTD</sequence>
<dbReference type="Proteomes" id="UP001596492">
    <property type="component" value="Unassembled WGS sequence"/>
</dbReference>
<name>A0ABW2IJ97_9PROT</name>
<dbReference type="RefSeq" id="WP_382166213.1">
    <property type="nucleotide sequence ID" value="NZ_JBHTBR010000002.1"/>
</dbReference>
<dbReference type="EMBL" id="JBHTBR010000002">
    <property type="protein sequence ID" value="MFC7291012.1"/>
    <property type="molecule type" value="Genomic_DNA"/>
</dbReference>
<keyword evidence="2" id="KW-0732">Signal</keyword>
<comment type="caution">
    <text evidence="3">The sequence shown here is derived from an EMBL/GenBank/DDBJ whole genome shotgun (WGS) entry which is preliminary data.</text>
</comment>
<reference evidence="4" key="1">
    <citation type="journal article" date="2019" name="Int. J. Syst. Evol. Microbiol.">
        <title>The Global Catalogue of Microorganisms (GCM) 10K type strain sequencing project: providing services to taxonomists for standard genome sequencing and annotation.</title>
        <authorList>
            <consortium name="The Broad Institute Genomics Platform"/>
            <consortium name="The Broad Institute Genome Sequencing Center for Infectious Disease"/>
            <person name="Wu L."/>
            <person name="Ma J."/>
        </authorList>
    </citation>
    <scope>NUCLEOTIDE SEQUENCE [LARGE SCALE GENOMIC DNA]</scope>
    <source>
        <strain evidence="4">CCUG 51308</strain>
    </source>
</reference>
<evidence type="ECO:0000313" key="4">
    <source>
        <dbReference type="Proteomes" id="UP001596492"/>
    </source>
</evidence>